<evidence type="ECO:0000259" key="1">
    <source>
        <dbReference type="Pfam" id="PF01408"/>
    </source>
</evidence>
<keyword evidence="3" id="KW-0560">Oxidoreductase</keyword>
<dbReference type="PANTHER" id="PTHR43818:SF10">
    <property type="entry name" value="NADH-DEPENDENT DEHYDROGENASE-RELATED"/>
    <property type="match status" value="1"/>
</dbReference>
<dbReference type="EC" id="1.1.1.18" evidence="3"/>
<dbReference type="OrthoDB" id="255433at2"/>
<sequence>MNSPHRPTPDRSPKQTLRRDFAKSAVVGAIAGCSLPRISKGLHAAEKAPTRLRVAFIGVGGRGGGNLASVTKDPGVEAVAICDVDQRRLDAAQKLHPDARQYTDYRKLYEHADDIDAVVVSVPEHSHAFATMPALKLGKHVYCEKPLTHNIAESRAITLAAEQAGVATQMGTQIHANANYHRVVELIQSGAIGDVHETHVWVGRAWGLQNEAYAKQHGDIVYVTEQPSQKMKPPEFLDWDLWLGPAPWRPYHEVYFPGPKWYRWWDFGSGTMSDLGSHWNDLPFWALNLDAPLSVTADGPPPHAELAPASMSATYEYGPRGAMPACRLTWYQGALKPELWEMGKIPQWNSGALFIGSEGMLLSDYGKHLLLPEDQFQNFVPPPETLPVPVSHHQEWLDACRHGTPTGSPFSYAGPLTEANHLGNVAYRTGAPIEWDAKAMRVTNVEAANRFVSRQPRDGWKLEDL</sequence>
<dbReference type="EMBL" id="CP036298">
    <property type="protein sequence ID" value="QDV24589.1"/>
    <property type="molecule type" value="Genomic_DNA"/>
</dbReference>
<dbReference type="SUPFAM" id="SSF55347">
    <property type="entry name" value="Glyceraldehyde-3-phosphate dehydrogenase-like, C-terminal domain"/>
    <property type="match status" value="1"/>
</dbReference>
<dbReference type="AlphaFoldDB" id="A0A518G7M9"/>
<dbReference type="Proteomes" id="UP000318017">
    <property type="component" value="Chromosome"/>
</dbReference>
<dbReference type="InterPro" id="IPR050463">
    <property type="entry name" value="Gfo/Idh/MocA_oxidrdct_glycsds"/>
</dbReference>
<protein>
    <submittedName>
        <fullName evidence="3">Inositol 2-dehydrogenase</fullName>
        <ecNumber evidence="3">1.1.1.18</ecNumber>
    </submittedName>
</protein>
<organism evidence="3 4">
    <name type="scientific">Aureliella helgolandensis</name>
    <dbReference type="NCBI Taxonomy" id="2527968"/>
    <lineage>
        <taxon>Bacteria</taxon>
        <taxon>Pseudomonadati</taxon>
        <taxon>Planctomycetota</taxon>
        <taxon>Planctomycetia</taxon>
        <taxon>Pirellulales</taxon>
        <taxon>Pirellulaceae</taxon>
        <taxon>Aureliella</taxon>
    </lineage>
</organism>
<dbReference type="Pfam" id="PF01408">
    <property type="entry name" value="GFO_IDH_MocA"/>
    <property type="match status" value="1"/>
</dbReference>
<dbReference type="PANTHER" id="PTHR43818">
    <property type="entry name" value="BCDNA.GH03377"/>
    <property type="match status" value="1"/>
</dbReference>
<dbReference type="InterPro" id="IPR000683">
    <property type="entry name" value="Gfo/Idh/MocA-like_OxRdtase_N"/>
</dbReference>
<evidence type="ECO:0000313" key="3">
    <source>
        <dbReference type="EMBL" id="QDV24589.1"/>
    </source>
</evidence>
<dbReference type="GO" id="GO:0050112">
    <property type="term" value="F:inositol 2-dehydrogenase (NAD+) activity"/>
    <property type="evidence" value="ECO:0007669"/>
    <property type="project" value="UniProtKB-EC"/>
</dbReference>
<dbReference type="InterPro" id="IPR036291">
    <property type="entry name" value="NAD(P)-bd_dom_sf"/>
</dbReference>
<evidence type="ECO:0000259" key="2">
    <source>
        <dbReference type="Pfam" id="PF19051"/>
    </source>
</evidence>
<dbReference type="RefSeq" id="WP_145078391.1">
    <property type="nucleotide sequence ID" value="NZ_CP036298.1"/>
</dbReference>
<dbReference type="SUPFAM" id="SSF51735">
    <property type="entry name" value="NAD(P)-binding Rossmann-fold domains"/>
    <property type="match status" value="1"/>
</dbReference>
<proteinExistence type="predicted"/>
<gene>
    <name evidence="3" type="primary">iolG_6</name>
    <name evidence="3" type="ORF">Q31a_29090</name>
</gene>
<dbReference type="InterPro" id="IPR043906">
    <property type="entry name" value="Gfo/Idh/MocA_OxRdtase_bact_C"/>
</dbReference>
<reference evidence="3 4" key="1">
    <citation type="submission" date="2019-02" db="EMBL/GenBank/DDBJ databases">
        <title>Deep-cultivation of Planctomycetes and their phenomic and genomic characterization uncovers novel biology.</title>
        <authorList>
            <person name="Wiegand S."/>
            <person name="Jogler M."/>
            <person name="Boedeker C."/>
            <person name="Pinto D."/>
            <person name="Vollmers J."/>
            <person name="Rivas-Marin E."/>
            <person name="Kohn T."/>
            <person name="Peeters S.H."/>
            <person name="Heuer A."/>
            <person name="Rast P."/>
            <person name="Oberbeckmann S."/>
            <person name="Bunk B."/>
            <person name="Jeske O."/>
            <person name="Meyerdierks A."/>
            <person name="Storesund J.E."/>
            <person name="Kallscheuer N."/>
            <person name="Luecker S."/>
            <person name="Lage O.M."/>
            <person name="Pohl T."/>
            <person name="Merkel B.J."/>
            <person name="Hornburger P."/>
            <person name="Mueller R.-W."/>
            <person name="Bruemmer F."/>
            <person name="Labrenz M."/>
            <person name="Spormann A.M."/>
            <person name="Op den Camp H."/>
            <person name="Overmann J."/>
            <person name="Amann R."/>
            <person name="Jetten M.S.M."/>
            <person name="Mascher T."/>
            <person name="Medema M.H."/>
            <person name="Devos D.P."/>
            <person name="Kaster A.-K."/>
            <person name="Ovreas L."/>
            <person name="Rohde M."/>
            <person name="Galperin M.Y."/>
            <person name="Jogler C."/>
        </authorList>
    </citation>
    <scope>NUCLEOTIDE SEQUENCE [LARGE SCALE GENOMIC DNA]</scope>
    <source>
        <strain evidence="3 4">Q31a</strain>
    </source>
</reference>
<evidence type="ECO:0000313" key="4">
    <source>
        <dbReference type="Proteomes" id="UP000318017"/>
    </source>
</evidence>
<keyword evidence="4" id="KW-1185">Reference proteome</keyword>
<accession>A0A518G7M9</accession>
<dbReference type="GO" id="GO:0000166">
    <property type="term" value="F:nucleotide binding"/>
    <property type="evidence" value="ECO:0007669"/>
    <property type="project" value="InterPro"/>
</dbReference>
<dbReference type="Pfam" id="PF19051">
    <property type="entry name" value="GFO_IDH_MocA_C2"/>
    <property type="match status" value="1"/>
</dbReference>
<dbReference type="Gene3D" id="3.30.360.10">
    <property type="entry name" value="Dihydrodipicolinate Reductase, domain 2"/>
    <property type="match status" value="1"/>
</dbReference>
<dbReference type="Gene3D" id="3.40.50.720">
    <property type="entry name" value="NAD(P)-binding Rossmann-like Domain"/>
    <property type="match status" value="1"/>
</dbReference>
<feature type="domain" description="Gfo/Idh/MocA-like oxidoreductase N-terminal" evidence="1">
    <location>
        <begin position="52"/>
        <end position="171"/>
    </location>
</feature>
<dbReference type="KEGG" id="ahel:Q31a_29090"/>
<name>A0A518G7M9_9BACT</name>
<feature type="domain" description="Gfo/Idh/MocA-like oxidoreductase bacterial type C-terminal" evidence="2">
    <location>
        <begin position="221"/>
        <end position="317"/>
    </location>
</feature>